<name>A0A6B0SVA2_9EURY</name>
<reference evidence="2 3" key="1">
    <citation type="submission" date="2019-12" db="EMBL/GenBank/DDBJ databases">
        <title>Isolation and characterization of three novel carbon monoxide-oxidizing members of Halobacteria from salione crusts and soils.</title>
        <authorList>
            <person name="Myers M.R."/>
            <person name="King G.M."/>
        </authorList>
    </citation>
    <scope>NUCLEOTIDE SEQUENCE [LARGE SCALE GENOMIC DNA]</scope>
    <source>
        <strain evidence="2 3">WSA2</strain>
    </source>
</reference>
<feature type="region of interest" description="Disordered" evidence="1">
    <location>
        <begin position="1"/>
        <end position="21"/>
    </location>
</feature>
<evidence type="ECO:0000313" key="2">
    <source>
        <dbReference type="EMBL" id="MXR40543.1"/>
    </source>
</evidence>
<protein>
    <submittedName>
        <fullName evidence="2">Uncharacterized protein</fullName>
    </submittedName>
</protein>
<accession>A0A6B0SVA2</accession>
<feature type="compositionally biased region" description="Basic and acidic residues" evidence="1">
    <location>
        <begin position="11"/>
        <end position="21"/>
    </location>
</feature>
<dbReference type="EMBL" id="WUUS01000002">
    <property type="protein sequence ID" value="MXR40543.1"/>
    <property type="molecule type" value="Genomic_DNA"/>
</dbReference>
<comment type="caution">
    <text evidence="2">The sequence shown here is derived from an EMBL/GenBank/DDBJ whole genome shotgun (WGS) entry which is preliminary data.</text>
</comment>
<proteinExistence type="predicted"/>
<dbReference type="AlphaFoldDB" id="A0A6B0SVA2"/>
<organism evidence="2 3">
    <name type="scientific">Halobaculum saliterrae</name>
    <dbReference type="NCBI Taxonomy" id="2073113"/>
    <lineage>
        <taxon>Archaea</taxon>
        <taxon>Methanobacteriati</taxon>
        <taxon>Methanobacteriota</taxon>
        <taxon>Stenosarchaea group</taxon>
        <taxon>Halobacteria</taxon>
        <taxon>Halobacteriales</taxon>
        <taxon>Haloferacaceae</taxon>
        <taxon>Halobaculum</taxon>
    </lineage>
</organism>
<evidence type="ECO:0000256" key="1">
    <source>
        <dbReference type="SAM" id="MobiDB-lite"/>
    </source>
</evidence>
<evidence type="ECO:0000313" key="3">
    <source>
        <dbReference type="Proteomes" id="UP000437065"/>
    </source>
</evidence>
<sequence length="120" mass="12599">MVNATANIFDRGGKGDSTDPIRCRPTLVGQNTAGELNSSPLAHTNEDVRVKVLPVMYGSNDVPSPPFVPRYLGLELGILSAVVGHSLLGLEGSVLSALVGYFGGKTLQSMTRVFSGDHTS</sequence>
<gene>
    <name evidence="2" type="ORF">GRX01_04170</name>
</gene>
<dbReference type="RefSeq" id="WP_159663723.1">
    <property type="nucleotide sequence ID" value="NZ_WUUS01000002.1"/>
</dbReference>
<keyword evidence="3" id="KW-1185">Reference proteome</keyword>
<dbReference type="Proteomes" id="UP000437065">
    <property type="component" value="Unassembled WGS sequence"/>
</dbReference>